<dbReference type="Proteomes" id="UP001303046">
    <property type="component" value="Unassembled WGS sequence"/>
</dbReference>
<comment type="caution">
    <text evidence="2">The sequence shown here is derived from an EMBL/GenBank/DDBJ whole genome shotgun (WGS) entry which is preliminary data.</text>
</comment>
<evidence type="ECO:0000313" key="2">
    <source>
        <dbReference type="EMBL" id="KAK6739909.1"/>
    </source>
</evidence>
<reference evidence="2 3" key="1">
    <citation type="submission" date="2023-08" db="EMBL/GenBank/DDBJ databases">
        <title>A Necator americanus chromosomal reference genome.</title>
        <authorList>
            <person name="Ilik V."/>
            <person name="Petrzelkova K.J."/>
            <person name="Pardy F."/>
            <person name="Fuh T."/>
            <person name="Niatou-Singa F.S."/>
            <person name="Gouil Q."/>
            <person name="Baker L."/>
            <person name="Ritchie M.E."/>
            <person name="Jex A.R."/>
            <person name="Gazzola D."/>
            <person name="Li H."/>
            <person name="Toshio Fujiwara R."/>
            <person name="Zhan B."/>
            <person name="Aroian R.V."/>
            <person name="Pafco B."/>
            <person name="Schwarz E.M."/>
        </authorList>
    </citation>
    <scope>NUCLEOTIDE SEQUENCE [LARGE SCALE GENOMIC DNA]</scope>
    <source>
        <strain evidence="2 3">Aroian</strain>
        <tissue evidence="2">Whole animal</tissue>
    </source>
</reference>
<evidence type="ECO:0000313" key="3">
    <source>
        <dbReference type="Proteomes" id="UP001303046"/>
    </source>
</evidence>
<proteinExistence type="predicted"/>
<dbReference type="Pfam" id="PF00078">
    <property type="entry name" value="RVT_1"/>
    <property type="match status" value="1"/>
</dbReference>
<dbReference type="InterPro" id="IPR000477">
    <property type="entry name" value="RT_dom"/>
</dbReference>
<feature type="domain" description="Reverse transcriptase" evidence="1">
    <location>
        <begin position="21"/>
        <end position="106"/>
    </location>
</feature>
<name>A0ABR1CNI9_NECAM</name>
<keyword evidence="3" id="KW-1185">Reference proteome</keyword>
<protein>
    <recommendedName>
        <fullName evidence="1">Reverse transcriptase domain-containing protein</fullName>
    </recommendedName>
</protein>
<dbReference type="EMBL" id="JAVFWL010000003">
    <property type="protein sequence ID" value="KAK6739909.1"/>
    <property type="molecule type" value="Genomic_DNA"/>
</dbReference>
<sequence length="144" mass="16285">MNHIHTLSKVIEICGEYRLPILLTFADYEKAFDSVETNAILSALVDQGVDAPYVKTLVSCYERSTTEIQLFHRPLTIPIGKGLRQGNTISPKLFTAALQWIMKSLSWEERGIRVDGRFLSCLHFSTTSFSFRAVAVKQKRCSTN</sequence>
<accession>A0ABR1CNI9</accession>
<dbReference type="PANTHER" id="PTHR47027:SF20">
    <property type="entry name" value="REVERSE TRANSCRIPTASE-LIKE PROTEIN WITH RNA-DIRECTED DNA POLYMERASE DOMAIN"/>
    <property type="match status" value="1"/>
</dbReference>
<organism evidence="2 3">
    <name type="scientific">Necator americanus</name>
    <name type="common">Human hookworm</name>
    <dbReference type="NCBI Taxonomy" id="51031"/>
    <lineage>
        <taxon>Eukaryota</taxon>
        <taxon>Metazoa</taxon>
        <taxon>Ecdysozoa</taxon>
        <taxon>Nematoda</taxon>
        <taxon>Chromadorea</taxon>
        <taxon>Rhabditida</taxon>
        <taxon>Rhabditina</taxon>
        <taxon>Rhabditomorpha</taxon>
        <taxon>Strongyloidea</taxon>
        <taxon>Ancylostomatidae</taxon>
        <taxon>Bunostominae</taxon>
        <taxon>Necator</taxon>
    </lineage>
</organism>
<evidence type="ECO:0000259" key="1">
    <source>
        <dbReference type="Pfam" id="PF00078"/>
    </source>
</evidence>
<gene>
    <name evidence="2" type="primary">Necator_chrIII.g9179</name>
    <name evidence="2" type="ORF">RB195_008414</name>
</gene>
<dbReference type="PANTHER" id="PTHR47027">
    <property type="entry name" value="REVERSE TRANSCRIPTASE DOMAIN-CONTAINING PROTEIN"/>
    <property type="match status" value="1"/>
</dbReference>